<evidence type="ECO:0000313" key="2">
    <source>
        <dbReference type="Proteomes" id="UP000006265"/>
    </source>
</evidence>
<evidence type="ECO:0000313" key="1">
    <source>
        <dbReference type="EMBL" id="EKF23066.1"/>
    </source>
</evidence>
<sequence>MCNKYTLGWARDCIEFFKRAIDYLLSPPAVQVIGERIAPIEADKLSSQT</sequence>
<comment type="caution">
    <text evidence="1">The sequence shown here is derived from an EMBL/GenBank/DDBJ whole genome shotgun (WGS) entry which is preliminary data.</text>
</comment>
<dbReference type="PATRIC" id="fig|1122247.3.peg.2844"/>
<keyword evidence="1" id="KW-0540">Nuclease</keyword>
<keyword evidence="2" id="KW-1185">Reference proteome</keyword>
<dbReference type="Proteomes" id="UP000006265">
    <property type="component" value="Unassembled WGS sequence"/>
</dbReference>
<dbReference type="EMBL" id="AMRA01000084">
    <property type="protein sequence ID" value="EKF23066.1"/>
    <property type="molecule type" value="Genomic_DNA"/>
</dbReference>
<keyword evidence="1" id="KW-0378">Hydrolase</keyword>
<gene>
    <name evidence="1" type="ORF">C731_2964</name>
</gene>
<proteinExistence type="predicted"/>
<dbReference type="GO" id="GO:0004519">
    <property type="term" value="F:endonuclease activity"/>
    <property type="evidence" value="ECO:0007669"/>
    <property type="project" value="UniProtKB-KW"/>
</dbReference>
<reference evidence="1 2" key="1">
    <citation type="journal article" date="2012" name="J. Bacteriol.">
        <title>Genome sequence of Mycobacterium hassiacum DSM 44199, a rare source of heat-stable mycobacterial proteins.</title>
        <authorList>
            <person name="Tiago I."/>
            <person name="Maranha A."/>
            <person name="Mendes V."/>
            <person name="Alarico S."/>
            <person name="Moynihan P.J."/>
            <person name="Clarke A.J."/>
            <person name="Macedo-Ribeiro S."/>
            <person name="Pereira P.J."/>
            <person name="Empadinhas N."/>
        </authorList>
    </citation>
    <scope>NUCLEOTIDE SEQUENCE [LARGE SCALE GENOMIC DNA]</scope>
    <source>
        <strain evidence="2">DSM 44199 / CIP 105218 / JCM 12690 / 3849</strain>
    </source>
</reference>
<keyword evidence="1" id="KW-0255">Endonuclease</keyword>
<dbReference type="STRING" id="1122247.GCA_000379865_01644"/>
<dbReference type="eggNOG" id="ENOG5031TNF">
    <property type="taxonomic scope" value="Bacteria"/>
</dbReference>
<protein>
    <submittedName>
        <fullName evidence="1">Recombination endonuclease VII family protein</fullName>
    </submittedName>
</protein>
<dbReference type="AlphaFoldDB" id="K5BFD2"/>
<organism evidence="1 2">
    <name type="scientific">Mycolicibacterium hassiacum (strain DSM 44199 / CIP 105218 / JCM 12690 / 3849)</name>
    <name type="common">Mycobacterium hassiacum</name>
    <dbReference type="NCBI Taxonomy" id="1122247"/>
    <lineage>
        <taxon>Bacteria</taxon>
        <taxon>Bacillati</taxon>
        <taxon>Actinomycetota</taxon>
        <taxon>Actinomycetes</taxon>
        <taxon>Mycobacteriales</taxon>
        <taxon>Mycobacteriaceae</taxon>
        <taxon>Mycolicibacterium</taxon>
    </lineage>
</organism>
<accession>K5BFD2</accession>
<name>K5BFD2_MYCHD</name>